<keyword evidence="3" id="KW-1185">Reference proteome</keyword>
<feature type="chain" id="PRO_5039536762" description="Lipoprotein" evidence="1">
    <location>
        <begin position="26"/>
        <end position="209"/>
    </location>
</feature>
<reference evidence="2 3" key="1">
    <citation type="submission" date="2015-01" db="EMBL/GenBank/DDBJ databases">
        <title>Draft genome sequence of Leucobacter komagatae strain VKM ST2845.</title>
        <authorList>
            <person name="Karlyshev A.V."/>
            <person name="Kudryashova E.B."/>
        </authorList>
    </citation>
    <scope>NUCLEOTIDE SEQUENCE [LARGE SCALE GENOMIC DNA]</scope>
    <source>
        <strain evidence="2 3">VKM ST2845</strain>
    </source>
</reference>
<evidence type="ECO:0000256" key="1">
    <source>
        <dbReference type="SAM" id="SignalP"/>
    </source>
</evidence>
<protein>
    <recommendedName>
        <fullName evidence="4">Lipoprotein</fullName>
    </recommendedName>
</protein>
<name>A0A0D0H6F1_9MICO</name>
<sequence>MKKINRRRRASAVAGVALLAVAVSGCDRMEVPIISEPTRFVGWTLVEHLQWVEAEIDKAIAVSGIKDGWFKSFSGEEIEWTDDPRSRYEIFGSLLPRACGGGGLLVQSLVVRDVPDWAEISDRMRAAWESEGWVVTSVFYPERPDNPFYRADRRDGAVLSLNSKAEGLILSVESPCSADATMSTGPLKLEERNAYLEEMLERPYTPPEE</sequence>
<dbReference type="AlphaFoldDB" id="A0A0D0H6F1"/>
<dbReference type="Proteomes" id="UP000032120">
    <property type="component" value="Unassembled WGS sequence"/>
</dbReference>
<feature type="signal peptide" evidence="1">
    <location>
        <begin position="1"/>
        <end position="25"/>
    </location>
</feature>
<evidence type="ECO:0000313" key="3">
    <source>
        <dbReference type="Proteomes" id="UP000032120"/>
    </source>
</evidence>
<dbReference type="PROSITE" id="PS51257">
    <property type="entry name" value="PROKAR_LIPOPROTEIN"/>
    <property type="match status" value="1"/>
</dbReference>
<evidence type="ECO:0000313" key="2">
    <source>
        <dbReference type="EMBL" id="KIP52760.1"/>
    </source>
</evidence>
<dbReference type="EMBL" id="JXSQ01000007">
    <property type="protein sequence ID" value="KIP52760.1"/>
    <property type="molecule type" value="Genomic_DNA"/>
</dbReference>
<evidence type="ECO:0008006" key="4">
    <source>
        <dbReference type="Google" id="ProtNLM"/>
    </source>
</evidence>
<organism evidence="2 3">
    <name type="scientific">Leucobacter komagatae</name>
    <dbReference type="NCBI Taxonomy" id="55969"/>
    <lineage>
        <taxon>Bacteria</taxon>
        <taxon>Bacillati</taxon>
        <taxon>Actinomycetota</taxon>
        <taxon>Actinomycetes</taxon>
        <taxon>Micrococcales</taxon>
        <taxon>Microbacteriaceae</taxon>
        <taxon>Leucobacter</taxon>
    </lineage>
</organism>
<accession>A0A0D0H6F1</accession>
<proteinExistence type="predicted"/>
<keyword evidence="1" id="KW-0732">Signal</keyword>
<dbReference type="RefSeq" id="WP_042543784.1">
    <property type="nucleotide sequence ID" value="NZ_JXSQ01000007.1"/>
</dbReference>
<gene>
    <name evidence="2" type="ORF">SD72_07335</name>
</gene>
<dbReference type="OrthoDB" id="4989450at2"/>
<comment type="caution">
    <text evidence="2">The sequence shown here is derived from an EMBL/GenBank/DDBJ whole genome shotgun (WGS) entry which is preliminary data.</text>
</comment>